<evidence type="ECO:0000313" key="3">
    <source>
        <dbReference type="Proteomes" id="UP000807115"/>
    </source>
</evidence>
<dbReference type="EMBL" id="CM027687">
    <property type="protein sequence ID" value="KAG0521668.1"/>
    <property type="molecule type" value="Genomic_DNA"/>
</dbReference>
<proteinExistence type="predicted"/>
<organism evidence="2 3">
    <name type="scientific">Sorghum bicolor</name>
    <name type="common">Sorghum</name>
    <name type="synonym">Sorghum vulgare</name>
    <dbReference type="NCBI Taxonomy" id="4558"/>
    <lineage>
        <taxon>Eukaryota</taxon>
        <taxon>Viridiplantae</taxon>
        <taxon>Streptophyta</taxon>
        <taxon>Embryophyta</taxon>
        <taxon>Tracheophyta</taxon>
        <taxon>Spermatophyta</taxon>
        <taxon>Magnoliopsida</taxon>
        <taxon>Liliopsida</taxon>
        <taxon>Poales</taxon>
        <taxon>Poaceae</taxon>
        <taxon>PACMAD clade</taxon>
        <taxon>Panicoideae</taxon>
        <taxon>Andropogonodae</taxon>
        <taxon>Andropogoneae</taxon>
        <taxon>Sorghinae</taxon>
        <taxon>Sorghum</taxon>
    </lineage>
</organism>
<dbReference type="InterPro" id="IPR036047">
    <property type="entry name" value="F-box-like_dom_sf"/>
</dbReference>
<reference evidence="2" key="1">
    <citation type="journal article" date="2019" name="BMC Genomics">
        <title>A new reference genome for Sorghum bicolor reveals high levels of sequence similarity between sweet and grain genotypes: implications for the genetics of sugar metabolism.</title>
        <authorList>
            <person name="Cooper E.A."/>
            <person name="Brenton Z.W."/>
            <person name="Flinn B.S."/>
            <person name="Jenkins J."/>
            <person name="Shu S."/>
            <person name="Flowers D."/>
            <person name="Luo F."/>
            <person name="Wang Y."/>
            <person name="Xia P."/>
            <person name="Barry K."/>
            <person name="Daum C."/>
            <person name="Lipzen A."/>
            <person name="Yoshinaga Y."/>
            <person name="Schmutz J."/>
            <person name="Saski C."/>
            <person name="Vermerris W."/>
            <person name="Kresovich S."/>
        </authorList>
    </citation>
    <scope>NUCLEOTIDE SEQUENCE</scope>
</reference>
<feature type="domain" description="F-box" evidence="1">
    <location>
        <begin position="1"/>
        <end position="48"/>
    </location>
</feature>
<evidence type="ECO:0000313" key="2">
    <source>
        <dbReference type="EMBL" id="KAG0521668.1"/>
    </source>
</evidence>
<dbReference type="PANTHER" id="PTHR31264">
    <property type="entry name" value="OS07G0554500 PROTEIN-RELATED"/>
    <property type="match status" value="1"/>
</dbReference>
<sequence>MATAADLPVDLVEKIFLRLDDAADLVRASAACTAFRRVVTDGRFLRRFRSLHRPPVLGLLSRRTGSSASVGFRFNPAAPPRRSAQAARAVARAAAFFSSSSFLPADPTKNCWHFHDARDGRATTCFSSFPYLVVYDPLYHKHVQIPPIPKDDIVAQLGECQFKPFLVPAAGADDDDDLSFRVMCNVLSKDMEYHYVVETFDYSSVTGVASLSDADYEPLSNLFYCMEHHYAHGCFYWVDSYGEADMLVLDMKEMKFFVVNIPPKTKWKPKIWVFGGAADKGYAVLQGVPSDEYETWMYCDPAMGRKTNAHCFTVELQTLVVEQLCVKDFDNDPAFLFASFPPPFAPPSI</sequence>
<dbReference type="Proteomes" id="UP000807115">
    <property type="component" value="Chromosome 8"/>
</dbReference>
<dbReference type="CDD" id="cd09917">
    <property type="entry name" value="F-box_SF"/>
    <property type="match status" value="1"/>
</dbReference>
<dbReference type="SUPFAM" id="SSF81383">
    <property type="entry name" value="F-box domain"/>
    <property type="match status" value="1"/>
</dbReference>
<dbReference type="PROSITE" id="PS50181">
    <property type="entry name" value="FBOX"/>
    <property type="match status" value="1"/>
</dbReference>
<comment type="caution">
    <text evidence="2">The sequence shown here is derived from an EMBL/GenBank/DDBJ whole genome shotgun (WGS) entry which is preliminary data.</text>
</comment>
<evidence type="ECO:0000259" key="1">
    <source>
        <dbReference type="PROSITE" id="PS50181"/>
    </source>
</evidence>
<reference evidence="2" key="2">
    <citation type="submission" date="2020-10" db="EMBL/GenBank/DDBJ databases">
        <authorList>
            <person name="Cooper E.A."/>
            <person name="Brenton Z.W."/>
            <person name="Flinn B.S."/>
            <person name="Jenkins J."/>
            <person name="Shu S."/>
            <person name="Flowers D."/>
            <person name="Luo F."/>
            <person name="Wang Y."/>
            <person name="Xia P."/>
            <person name="Barry K."/>
            <person name="Daum C."/>
            <person name="Lipzen A."/>
            <person name="Yoshinaga Y."/>
            <person name="Schmutz J."/>
            <person name="Saski C."/>
            <person name="Vermerris W."/>
            <person name="Kresovich S."/>
        </authorList>
    </citation>
    <scope>NUCLEOTIDE SEQUENCE</scope>
</reference>
<protein>
    <recommendedName>
        <fullName evidence="1">F-box domain-containing protein</fullName>
    </recommendedName>
</protein>
<dbReference type="Gene3D" id="1.20.1280.50">
    <property type="match status" value="1"/>
</dbReference>
<gene>
    <name evidence="2" type="ORF">BDA96_08G180500</name>
</gene>
<dbReference type="AlphaFoldDB" id="A0A921U7X6"/>
<dbReference type="SMART" id="SM00256">
    <property type="entry name" value="FBOX"/>
    <property type="match status" value="1"/>
</dbReference>
<dbReference type="Pfam" id="PF12937">
    <property type="entry name" value="F-box-like"/>
    <property type="match status" value="1"/>
</dbReference>
<dbReference type="InterPro" id="IPR001810">
    <property type="entry name" value="F-box_dom"/>
</dbReference>
<dbReference type="PANTHER" id="PTHR31264:SF7">
    <property type="entry name" value="F-BOX DOMAIN CONTAINING PROTEIN, EXPRESSED"/>
    <property type="match status" value="1"/>
</dbReference>
<accession>A0A921U7X6</accession>
<name>A0A921U7X6_SORBI</name>